<protein>
    <submittedName>
        <fullName evidence="1">Uncharacterized protein</fullName>
    </submittedName>
</protein>
<accession>A0ABW2YTD1</accession>
<gene>
    <name evidence="1" type="ORF">ACFQZS_00130</name>
</gene>
<sequence>MNSLSLSIRSILFITAWLLTVVSVTAVAQKLPVKQEGSMRAPANVKIDGKATEWTFKAYNLATDVFYAMAHDDNNIYLVIKSADESSVRKIVSSGLTFIVNNIGKKNDTTGAKVTYPLFNYKNKPYINFLVKSAPADSADYITTANNKQFNSIGKFVRVRGIKDVDTLLSIYNTDGISVASSFDKEANYTYELAISRKHITPYINPNGAFFYKVIVNALQFDDLPGVSITRDPSGTITAIMVNKSNSRPNLNPAMNVETDFSGEYTLTR</sequence>
<evidence type="ECO:0000313" key="2">
    <source>
        <dbReference type="Proteomes" id="UP001596958"/>
    </source>
</evidence>
<proteinExistence type="predicted"/>
<keyword evidence="2" id="KW-1185">Reference proteome</keyword>
<reference evidence="2" key="1">
    <citation type="journal article" date="2019" name="Int. J. Syst. Evol. Microbiol.">
        <title>The Global Catalogue of Microorganisms (GCM) 10K type strain sequencing project: providing services to taxonomists for standard genome sequencing and annotation.</title>
        <authorList>
            <consortium name="The Broad Institute Genomics Platform"/>
            <consortium name="The Broad Institute Genome Sequencing Center for Infectious Disease"/>
            <person name="Wu L."/>
            <person name="Ma J."/>
        </authorList>
    </citation>
    <scope>NUCLEOTIDE SEQUENCE [LARGE SCALE GENOMIC DNA]</scope>
    <source>
        <strain evidence="2">CCUG 63418</strain>
    </source>
</reference>
<evidence type="ECO:0000313" key="1">
    <source>
        <dbReference type="EMBL" id="MFD0748527.1"/>
    </source>
</evidence>
<dbReference type="RefSeq" id="WP_377095861.1">
    <property type="nucleotide sequence ID" value="NZ_JBHTHU010000001.1"/>
</dbReference>
<dbReference type="EMBL" id="JBHTHU010000001">
    <property type="protein sequence ID" value="MFD0748527.1"/>
    <property type="molecule type" value="Genomic_DNA"/>
</dbReference>
<name>A0ABW2YTD1_9SPHI</name>
<comment type="caution">
    <text evidence="1">The sequence shown here is derived from an EMBL/GenBank/DDBJ whole genome shotgun (WGS) entry which is preliminary data.</text>
</comment>
<dbReference type="Proteomes" id="UP001596958">
    <property type="component" value="Unassembled WGS sequence"/>
</dbReference>
<organism evidence="1 2">
    <name type="scientific">Mucilaginibacter calamicampi</name>
    <dbReference type="NCBI Taxonomy" id="1302352"/>
    <lineage>
        <taxon>Bacteria</taxon>
        <taxon>Pseudomonadati</taxon>
        <taxon>Bacteroidota</taxon>
        <taxon>Sphingobacteriia</taxon>
        <taxon>Sphingobacteriales</taxon>
        <taxon>Sphingobacteriaceae</taxon>
        <taxon>Mucilaginibacter</taxon>
    </lineage>
</organism>